<evidence type="ECO:0000256" key="1">
    <source>
        <dbReference type="SAM" id="MobiDB-lite"/>
    </source>
</evidence>
<feature type="chain" id="PRO_5021259019" description="OmpA-like domain-containing protein" evidence="2">
    <location>
        <begin position="28"/>
        <end position="328"/>
    </location>
</feature>
<reference evidence="3 4" key="1">
    <citation type="submission" date="2019-03" db="EMBL/GenBank/DDBJ databases">
        <title>The complete genome sequence of Swingsia samuiensis NBRC107927(T).</title>
        <authorList>
            <person name="Chua K.-O."/>
            <person name="Chan K.-G."/>
            <person name="See-Too W.-S."/>
        </authorList>
    </citation>
    <scope>NUCLEOTIDE SEQUENCE [LARGE SCALE GENOMIC DNA]</scope>
    <source>
        <strain evidence="3 4">AH83</strain>
    </source>
</reference>
<gene>
    <name evidence="3" type="ORF">E3D00_02570</name>
</gene>
<dbReference type="EMBL" id="CP038141">
    <property type="protein sequence ID" value="QDH16578.1"/>
    <property type="molecule type" value="Genomic_DNA"/>
</dbReference>
<feature type="signal peptide" evidence="2">
    <location>
        <begin position="1"/>
        <end position="27"/>
    </location>
</feature>
<evidence type="ECO:0000256" key="2">
    <source>
        <dbReference type="SAM" id="SignalP"/>
    </source>
</evidence>
<keyword evidence="4" id="KW-1185">Reference proteome</keyword>
<feature type="compositionally biased region" description="Polar residues" evidence="1">
    <location>
        <begin position="124"/>
        <end position="137"/>
    </location>
</feature>
<dbReference type="RefSeq" id="WP_141459670.1">
    <property type="nucleotide sequence ID" value="NZ_CP038141.1"/>
</dbReference>
<organism evidence="3 4">
    <name type="scientific">Swingsia samuiensis</name>
    <dbReference type="NCBI Taxonomy" id="1293412"/>
    <lineage>
        <taxon>Bacteria</taxon>
        <taxon>Pseudomonadati</taxon>
        <taxon>Pseudomonadota</taxon>
        <taxon>Alphaproteobacteria</taxon>
        <taxon>Acetobacterales</taxon>
        <taxon>Acetobacteraceae</taxon>
        <taxon>Swingsia</taxon>
    </lineage>
</organism>
<proteinExistence type="predicted"/>
<evidence type="ECO:0000313" key="4">
    <source>
        <dbReference type="Proteomes" id="UP000316313"/>
    </source>
</evidence>
<feature type="compositionally biased region" description="Low complexity" evidence="1">
    <location>
        <begin position="145"/>
        <end position="154"/>
    </location>
</feature>
<dbReference type="Proteomes" id="UP000316313">
    <property type="component" value="Chromosome"/>
</dbReference>
<dbReference type="KEGG" id="ssam:E3D00_02570"/>
<feature type="region of interest" description="Disordered" evidence="1">
    <location>
        <begin position="48"/>
        <end position="81"/>
    </location>
</feature>
<dbReference type="OrthoDB" id="7282444at2"/>
<dbReference type="AlphaFoldDB" id="A0A4Y6UIX7"/>
<name>A0A4Y6UIX7_9PROT</name>
<protein>
    <recommendedName>
        <fullName evidence="5">OmpA-like domain-containing protein</fullName>
    </recommendedName>
</protein>
<sequence length="328" mass="34764">MHPDKTVKFRVSTLPTILLLAITPLFSACHNQDGVDTTAKWWHDMQGGEIDKLRPPPPGADAPYPHIGRTPTSSPEFPSREARADLTLQLEAQRNVAQRESAANGTLAFTPKPIPAPPKATPASDNQNSLTMTTVGQPNPPPTPASSTASTLTPAAPPPPPKVVKKDIQPAPEAELPKVVQTSIPPTPPGEFPKIGAAPPPAPRFAGFNIPRDAIVRESIHPDFDTSTPDGVLIRFQPTTDHLVGNEDKEFQRIISQRGNQQITIVGFGATMSADAGLSIADQTREITLGLLRAKTVAAALMQRGVPASAILLRAEAIGDGVRVQNGG</sequence>
<accession>A0A4Y6UIX7</accession>
<evidence type="ECO:0000313" key="3">
    <source>
        <dbReference type="EMBL" id="QDH16578.1"/>
    </source>
</evidence>
<feature type="region of interest" description="Disordered" evidence="1">
    <location>
        <begin position="98"/>
        <end position="166"/>
    </location>
</feature>
<evidence type="ECO:0008006" key="5">
    <source>
        <dbReference type="Google" id="ProtNLM"/>
    </source>
</evidence>
<dbReference type="PROSITE" id="PS51257">
    <property type="entry name" value="PROKAR_LIPOPROTEIN"/>
    <property type="match status" value="1"/>
</dbReference>
<keyword evidence="2" id="KW-0732">Signal</keyword>